<protein>
    <submittedName>
        <fullName evidence="3">Uncharacterized protein</fullName>
    </submittedName>
</protein>
<dbReference type="AlphaFoldDB" id="A0AAD5QWK6"/>
<evidence type="ECO:0000256" key="2">
    <source>
        <dbReference type="SAM" id="SignalP"/>
    </source>
</evidence>
<dbReference type="Proteomes" id="UP001196413">
    <property type="component" value="Unassembled WGS sequence"/>
</dbReference>
<evidence type="ECO:0000313" key="4">
    <source>
        <dbReference type="Proteomes" id="UP001196413"/>
    </source>
</evidence>
<sequence>MKCISFLSLIAAGSALMCKMCDQYVSCGANEISEQCPPYTSCYTIRSGGVVTNKGCTVSCAALPFAVAGAHCTTCNYRDNCNVDQPVGFGADPYGSDNTGSGGIGQGTRPDYRSGDAGIGQGTRPDYNGVPFSQASVYSGDAGIGQGTRPDYNGGGAGIGQGSRPDYDNGGAAIGQGSRPDDDRGKFSIQRRQ</sequence>
<feature type="signal peptide" evidence="2">
    <location>
        <begin position="1"/>
        <end position="15"/>
    </location>
</feature>
<gene>
    <name evidence="3" type="ORF">KIN20_024192</name>
</gene>
<feature type="region of interest" description="Disordered" evidence="1">
    <location>
        <begin position="92"/>
        <end position="193"/>
    </location>
</feature>
<evidence type="ECO:0000313" key="3">
    <source>
        <dbReference type="EMBL" id="KAJ1364167.1"/>
    </source>
</evidence>
<proteinExistence type="predicted"/>
<feature type="chain" id="PRO_5041964571" evidence="2">
    <location>
        <begin position="16"/>
        <end position="193"/>
    </location>
</feature>
<evidence type="ECO:0000256" key="1">
    <source>
        <dbReference type="SAM" id="MobiDB-lite"/>
    </source>
</evidence>
<reference evidence="3" key="1">
    <citation type="submission" date="2021-06" db="EMBL/GenBank/DDBJ databases">
        <title>Parelaphostrongylus tenuis whole genome reference sequence.</title>
        <authorList>
            <person name="Garwood T.J."/>
            <person name="Larsen P.A."/>
            <person name="Fountain-Jones N.M."/>
            <person name="Garbe J.R."/>
            <person name="Macchietto M.G."/>
            <person name="Kania S.A."/>
            <person name="Gerhold R.W."/>
            <person name="Richards J.E."/>
            <person name="Wolf T.M."/>
        </authorList>
    </citation>
    <scope>NUCLEOTIDE SEQUENCE</scope>
    <source>
        <strain evidence="3">MNPRO001-30</strain>
        <tissue evidence="3">Meninges</tissue>
    </source>
</reference>
<dbReference type="EMBL" id="JAHQIW010004882">
    <property type="protein sequence ID" value="KAJ1364167.1"/>
    <property type="molecule type" value="Genomic_DNA"/>
</dbReference>
<name>A0AAD5QWK6_PARTN</name>
<accession>A0AAD5QWK6</accession>
<comment type="caution">
    <text evidence="3">The sequence shown here is derived from an EMBL/GenBank/DDBJ whole genome shotgun (WGS) entry which is preliminary data.</text>
</comment>
<organism evidence="3 4">
    <name type="scientific">Parelaphostrongylus tenuis</name>
    <name type="common">Meningeal worm</name>
    <dbReference type="NCBI Taxonomy" id="148309"/>
    <lineage>
        <taxon>Eukaryota</taxon>
        <taxon>Metazoa</taxon>
        <taxon>Ecdysozoa</taxon>
        <taxon>Nematoda</taxon>
        <taxon>Chromadorea</taxon>
        <taxon>Rhabditida</taxon>
        <taxon>Rhabditina</taxon>
        <taxon>Rhabditomorpha</taxon>
        <taxon>Strongyloidea</taxon>
        <taxon>Metastrongylidae</taxon>
        <taxon>Parelaphostrongylus</taxon>
    </lineage>
</organism>
<keyword evidence="2" id="KW-0732">Signal</keyword>
<keyword evidence="4" id="KW-1185">Reference proteome</keyword>